<evidence type="ECO:0000256" key="1">
    <source>
        <dbReference type="SAM" id="MobiDB-lite"/>
    </source>
</evidence>
<comment type="caution">
    <text evidence="4">The sequence shown here is derived from an EMBL/GenBank/DDBJ whole genome shotgun (WGS) entry which is preliminary data.</text>
</comment>
<name>A0A817FDV1_LEPSM</name>
<keyword evidence="5" id="KW-1185">Reference proteome</keyword>
<keyword evidence="2" id="KW-0812">Transmembrane</keyword>
<evidence type="ECO:0000256" key="3">
    <source>
        <dbReference type="SAM" id="SignalP"/>
    </source>
</evidence>
<keyword evidence="2" id="KW-0472">Membrane</keyword>
<evidence type="ECO:0000256" key="2">
    <source>
        <dbReference type="SAM" id="Phobius"/>
    </source>
</evidence>
<feature type="region of interest" description="Disordered" evidence="1">
    <location>
        <begin position="339"/>
        <end position="373"/>
    </location>
</feature>
<reference evidence="4" key="1">
    <citation type="submission" date="2021-02" db="EMBL/GenBank/DDBJ databases">
        <authorList>
            <person name="Bekaert M."/>
        </authorList>
    </citation>
    <scope>NUCLEOTIDE SEQUENCE</scope>
    <source>
        <strain evidence="4">IoA-00</strain>
    </source>
</reference>
<feature type="chain" id="PRO_5032388925" evidence="3">
    <location>
        <begin position="18"/>
        <end position="373"/>
    </location>
</feature>
<proteinExistence type="predicted"/>
<dbReference type="EMBL" id="CAJNVT010000097">
    <property type="protein sequence ID" value="CAF2745274.1"/>
    <property type="molecule type" value="Genomic_DNA"/>
</dbReference>
<dbReference type="Proteomes" id="UP000675881">
    <property type="component" value="Unassembled WGS sequence"/>
</dbReference>
<protein>
    <submittedName>
        <fullName evidence="4">(salmon louse) hypothetical protein</fullName>
    </submittedName>
</protein>
<feature type="compositionally biased region" description="Polar residues" evidence="1">
    <location>
        <begin position="339"/>
        <end position="351"/>
    </location>
</feature>
<feature type="signal peptide" evidence="3">
    <location>
        <begin position="1"/>
        <end position="17"/>
    </location>
</feature>
<feature type="transmembrane region" description="Helical" evidence="2">
    <location>
        <begin position="289"/>
        <end position="315"/>
    </location>
</feature>
<evidence type="ECO:0000313" key="4">
    <source>
        <dbReference type="EMBL" id="CAF2745274.1"/>
    </source>
</evidence>
<keyword evidence="3" id="KW-0732">Signal</keyword>
<accession>A0A817FDV1</accession>
<keyword evidence="2" id="KW-1133">Transmembrane helix</keyword>
<organism evidence="4 5">
    <name type="scientific">Lepeophtheirus salmonis</name>
    <name type="common">Salmon louse</name>
    <name type="synonym">Caligus salmonis</name>
    <dbReference type="NCBI Taxonomy" id="72036"/>
    <lineage>
        <taxon>Eukaryota</taxon>
        <taxon>Metazoa</taxon>
        <taxon>Ecdysozoa</taxon>
        <taxon>Arthropoda</taxon>
        <taxon>Crustacea</taxon>
        <taxon>Multicrustacea</taxon>
        <taxon>Hexanauplia</taxon>
        <taxon>Copepoda</taxon>
        <taxon>Siphonostomatoida</taxon>
        <taxon>Caligidae</taxon>
        <taxon>Lepeophtheirus</taxon>
    </lineage>
</organism>
<dbReference type="AlphaFoldDB" id="A0A817FDV1"/>
<gene>
    <name evidence="4" type="ORF">LSAA_250</name>
</gene>
<feature type="compositionally biased region" description="Basic and acidic residues" evidence="1">
    <location>
        <begin position="352"/>
        <end position="373"/>
    </location>
</feature>
<evidence type="ECO:0000313" key="5">
    <source>
        <dbReference type="Proteomes" id="UP000675881"/>
    </source>
</evidence>
<sequence length="373" mass="42239">MILFCVVRVLTTLSAKSQEWGSCFNQLHHAHILWASTLSASCHRPGLPHPISGAYAHPNQNKVFYYDLAAPHLNMVVPRFPSLAPWVASYLYKCPLTSQLNLICFTRPASTLSFGPFSWLDTSRGYSSVLLALHFCIAAGPSRPFIPLSTPAQPFSGLCSSVWRSRRRTRYYPPLTNGIAVVIPSHETLFLIKYPPSLFFLLLPPVGLMLIFHRYHPLMRVQTSPVPSVFQLQAYFVAGNCGRSDSTASRPFLSHRFEAAPHFTWPFVRSFLCSPYFCPPTMSPYPFIVPGYLCIFFVLHYGCTYMLMGTGFVFMRPHLRPVRPQRLRRRVPYIKTPASLSTSTMRQGTTLDSEHNGHTQARGFRDQTTRSLD</sequence>